<dbReference type="PANTHER" id="PTHR47917">
    <property type="match status" value="1"/>
</dbReference>
<dbReference type="SUPFAM" id="SSF144010">
    <property type="entry name" value="CofE-like"/>
    <property type="match status" value="1"/>
</dbReference>
<gene>
    <name evidence="2" type="ORF">KIM322_02350</name>
</gene>
<organism evidence="2 3">
    <name type="scientific">Lactobacillus xylocopicola</name>
    <dbReference type="NCBI Taxonomy" id="2976676"/>
    <lineage>
        <taxon>Bacteria</taxon>
        <taxon>Bacillati</taxon>
        <taxon>Bacillota</taxon>
        <taxon>Bacilli</taxon>
        <taxon>Lactobacillales</taxon>
        <taxon>Lactobacillaceae</taxon>
        <taxon>Lactobacillus</taxon>
    </lineage>
</organism>
<evidence type="ECO:0000313" key="2">
    <source>
        <dbReference type="EMBL" id="BDR59974.1"/>
    </source>
</evidence>
<keyword evidence="3" id="KW-1185">Reference proteome</keyword>
<dbReference type="Pfam" id="PF01996">
    <property type="entry name" value="F420_ligase"/>
    <property type="match status" value="1"/>
</dbReference>
<name>A0ABM8BFE5_9LACO</name>
<sequence length="237" mass="25062">MIEINGLHGVPQISEPGYLPKILVETIKKENFTIAEGDVLCVASKLCSIAEGNVIELGQVRPSVLAQKIHAQIPRKDARLIQVVIDQTGDPTGNSLEIADNYLGAWLSSGLFLTSGGVDKGQGDTVITLPQDCDRSAREIRAAIFAELGIRTSVIITDSDGRVDKKGATQVAIGLSGLSGLRVNEHTHTSETLCDLLAAAAGLVMGQRGVNIPLVCIHGLDYEKSLECGIGDVVNGR</sequence>
<dbReference type="Gene3D" id="3.90.1660.10">
    <property type="entry name" value="CofE-like domain"/>
    <property type="match status" value="1"/>
</dbReference>
<accession>A0ABM8BFE5</accession>
<evidence type="ECO:0000259" key="1">
    <source>
        <dbReference type="Pfam" id="PF01996"/>
    </source>
</evidence>
<proteinExistence type="predicted"/>
<dbReference type="EMBL" id="AP026803">
    <property type="protein sequence ID" value="BDR59974.1"/>
    <property type="molecule type" value="Genomic_DNA"/>
</dbReference>
<dbReference type="RefSeq" id="WP_317637694.1">
    <property type="nucleotide sequence ID" value="NZ_AP026803.1"/>
</dbReference>
<evidence type="ECO:0000313" key="3">
    <source>
        <dbReference type="Proteomes" id="UP001321741"/>
    </source>
</evidence>
<dbReference type="PANTHER" id="PTHR47917:SF1">
    <property type="entry name" value="COENZYME F420:L-GLUTAMATE LIGASE"/>
    <property type="match status" value="1"/>
</dbReference>
<reference evidence="2 3" key="1">
    <citation type="journal article" date="2023" name="Microbiol. Spectr.">
        <title>Symbiosis of Carpenter Bees with Uncharacterized Lactic Acid Bacteria Showing NAD Auxotrophy.</title>
        <authorList>
            <person name="Kawasaki S."/>
            <person name="Ozawa K."/>
            <person name="Mori T."/>
            <person name="Yamamoto A."/>
            <person name="Ito M."/>
            <person name="Ohkuma M."/>
            <person name="Sakamoto M."/>
            <person name="Matsutani M."/>
        </authorList>
    </citation>
    <scope>NUCLEOTIDE SEQUENCE [LARGE SCALE GENOMIC DNA]</scope>
    <source>
        <strain evidence="2 3">Kim32-2</strain>
    </source>
</reference>
<protein>
    <recommendedName>
        <fullName evidence="1">Coenzyme F420:L-glutamate ligase-like domain-containing protein</fullName>
    </recommendedName>
</protein>
<dbReference type="Gene3D" id="3.30.1330.100">
    <property type="entry name" value="CofE-like"/>
    <property type="match status" value="1"/>
</dbReference>
<feature type="domain" description="Coenzyme F420:L-glutamate ligase-like" evidence="1">
    <location>
        <begin position="10"/>
        <end position="219"/>
    </location>
</feature>
<dbReference type="Proteomes" id="UP001321741">
    <property type="component" value="Chromosome"/>
</dbReference>
<dbReference type="InterPro" id="IPR002847">
    <property type="entry name" value="F420-0_gamma-glut_ligase-dom"/>
</dbReference>